<evidence type="ECO:0000256" key="1">
    <source>
        <dbReference type="ARBA" id="ARBA00022729"/>
    </source>
</evidence>
<name>A0A833XYF8_JUGRE</name>
<dbReference type="PROSITE" id="PS50948">
    <property type="entry name" value="PAN"/>
    <property type="match status" value="1"/>
</dbReference>
<proteinExistence type="predicted"/>
<evidence type="ECO:0000313" key="8">
    <source>
        <dbReference type="Proteomes" id="UP000619265"/>
    </source>
</evidence>
<dbReference type="CDD" id="cd01098">
    <property type="entry name" value="PAN_AP_plant"/>
    <property type="match status" value="1"/>
</dbReference>
<dbReference type="PANTHER" id="PTHR32444:SF108">
    <property type="entry name" value="OS02G0527900 PROTEIN"/>
    <property type="match status" value="1"/>
</dbReference>
<protein>
    <recommendedName>
        <fullName evidence="6">Apple domain-containing protein</fullName>
    </recommendedName>
</protein>
<keyword evidence="5" id="KW-0812">Transmembrane</keyword>
<dbReference type="InterPro" id="IPR001480">
    <property type="entry name" value="Bulb-type_lectin_dom"/>
</dbReference>
<dbReference type="Pfam" id="PF00024">
    <property type="entry name" value="PAN_1"/>
    <property type="match status" value="1"/>
</dbReference>
<evidence type="ECO:0000313" key="7">
    <source>
        <dbReference type="EMBL" id="KAF5473611.1"/>
    </source>
</evidence>
<dbReference type="SUPFAM" id="SSF51110">
    <property type="entry name" value="alpha-D-mannose-specific plant lectins"/>
    <property type="match status" value="1"/>
</dbReference>
<keyword evidence="5" id="KW-0472">Membrane</keyword>
<dbReference type="InterPro" id="IPR036426">
    <property type="entry name" value="Bulb-type_lectin_dom_sf"/>
</dbReference>
<feature type="transmembrane region" description="Helical" evidence="5">
    <location>
        <begin position="454"/>
        <end position="475"/>
    </location>
</feature>
<dbReference type="InterPro" id="IPR003609">
    <property type="entry name" value="Pan_app"/>
</dbReference>
<dbReference type="SUPFAM" id="SSF57414">
    <property type="entry name" value="Hairpin loop containing domain-like"/>
    <property type="match status" value="1"/>
</dbReference>
<dbReference type="Gene3D" id="2.90.10.10">
    <property type="entry name" value="Bulb-type lectin domain"/>
    <property type="match status" value="2"/>
</dbReference>
<dbReference type="Proteomes" id="UP000619265">
    <property type="component" value="Unassembled WGS sequence"/>
</dbReference>
<feature type="domain" description="Apple" evidence="6">
    <location>
        <begin position="357"/>
        <end position="441"/>
    </location>
</feature>
<evidence type="ECO:0000256" key="4">
    <source>
        <dbReference type="SAM" id="MobiDB-lite"/>
    </source>
</evidence>
<reference evidence="7" key="1">
    <citation type="submission" date="2015-10" db="EMBL/GenBank/DDBJ databases">
        <authorList>
            <person name="Martinez-Garcia P.J."/>
            <person name="Crepeau M.W."/>
            <person name="Puiu D."/>
            <person name="Gonzalez-Ibeas D."/>
            <person name="Whalen J."/>
            <person name="Stevens K."/>
            <person name="Paul R."/>
            <person name="Butterfield T."/>
            <person name="Britton M."/>
            <person name="Reagan R."/>
            <person name="Chakraborty S."/>
            <person name="Walawage S.L."/>
            <person name="Vasquez-Gross H.A."/>
            <person name="Cardeno C."/>
            <person name="Famula R."/>
            <person name="Pratt K."/>
            <person name="Kuruganti S."/>
            <person name="Aradhya M.K."/>
            <person name="Leslie C.A."/>
            <person name="Dandekar A.M."/>
            <person name="Salzberg S.L."/>
            <person name="Wegrzyn J.L."/>
            <person name="Langley C.H."/>
            <person name="Neale D.B."/>
        </authorList>
    </citation>
    <scope>NUCLEOTIDE SEQUENCE</scope>
    <source>
        <tissue evidence="7">Leaves</tissue>
    </source>
</reference>
<dbReference type="Pfam" id="PF01453">
    <property type="entry name" value="B_lectin"/>
    <property type="match status" value="1"/>
</dbReference>
<dbReference type="PANTHER" id="PTHR32444">
    <property type="entry name" value="BULB-TYPE LECTIN DOMAIN-CONTAINING PROTEIN"/>
    <property type="match status" value="1"/>
</dbReference>
<feature type="region of interest" description="Disordered" evidence="4">
    <location>
        <begin position="487"/>
        <end position="510"/>
    </location>
</feature>
<feature type="transmembrane region" description="Helical" evidence="5">
    <location>
        <begin position="37"/>
        <end position="57"/>
    </location>
</feature>
<dbReference type="Gramene" id="Jr04_22120_p1">
    <property type="protein sequence ID" value="cds.Jr04_22120_p1"/>
    <property type="gene ID" value="Jr04_22120"/>
</dbReference>
<dbReference type="AlphaFoldDB" id="A0A833XYF8"/>
<evidence type="ECO:0000256" key="5">
    <source>
        <dbReference type="SAM" id="Phobius"/>
    </source>
</evidence>
<dbReference type="EMBL" id="LIHL02000004">
    <property type="protein sequence ID" value="KAF5473611.1"/>
    <property type="molecule type" value="Genomic_DNA"/>
</dbReference>
<organism evidence="7 8">
    <name type="scientific">Juglans regia</name>
    <name type="common">English walnut</name>
    <dbReference type="NCBI Taxonomy" id="51240"/>
    <lineage>
        <taxon>Eukaryota</taxon>
        <taxon>Viridiplantae</taxon>
        <taxon>Streptophyta</taxon>
        <taxon>Embryophyta</taxon>
        <taxon>Tracheophyta</taxon>
        <taxon>Spermatophyta</taxon>
        <taxon>Magnoliopsida</taxon>
        <taxon>eudicotyledons</taxon>
        <taxon>Gunneridae</taxon>
        <taxon>Pentapetalae</taxon>
        <taxon>rosids</taxon>
        <taxon>fabids</taxon>
        <taxon>Fagales</taxon>
        <taxon>Juglandaceae</taxon>
        <taxon>Juglans</taxon>
    </lineage>
</organism>
<accession>A0A833XYF8</accession>
<reference evidence="7" key="2">
    <citation type="submission" date="2020-03" db="EMBL/GenBank/DDBJ databases">
        <title>Walnut 2.0.</title>
        <authorList>
            <person name="Marrano A."/>
            <person name="Britton M."/>
            <person name="Zimin A.V."/>
            <person name="Zaini P.A."/>
            <person name="Workman R."/>
            <person name="Puiu D."/>
            <person name="Bianco L."/>
            <person name="Allen B.J."/>
            <person name="Troggio M."/>
            <person name="Leslie C.A."/>
            <person name="Timp W."/>
            <person name="Dendekar A."/>
            <person name="Salzberg S.L."/>
            <person name="Neale D.B."/>
        </authorList>
    </citation>
    <scope>NUCLEOTIDE SEQUENCE</scope>
    <source>
        <tissue evidence="7">Leaves</tissue>
    </source>
</reference>
<evidence type="ECO:0000256" key="3">
    <source>
        <dbReference type="ARBA" id="ARBA00023180"/>
    </source>
</evidence>
<evidence type="ECO:0000259" key="6">
    <source>
        <dbReference type="PROSITE" id="PS50948"/>
    </source>
</evidence>
<evidence type="ECO:0000256" key="2">
    <source>
        <dbReference type="ARBA" id="ARBA00023157"/>
    </source>
</evidence>
<keyword evidence="3" id="KW-0325">Glycoprotein</keyword>
<keyword evidence="1" id="KW-0732">Signal</keyword>
<keyword evidence="5" id="KW-1133">Transmembrane helix</keyword>
<keyword evidence="2" id="KW-1015">Disulfide bond</keyword>
<feature type="non-terminal residue" evidence="7">
    <location>
        <position position="1"/>
    </location>
</feature>
<gene>
    <name evidence="7" type="ORF">F2P56_010211</name>
</gene>
<comment type="caution">
    <text evidence="7">The sequence shown here is derived from an EMBL/GenBank/DDBJ whole genome shotgun (WGS) entry which is preliminary data.</text>
</comment>
<sequence>YSSLYLKIDPHSICMISLYLAMNALAKSVTRLRETRLLLFTAYILFTSIWTHISAGATAQGLLRGFKATPDPKVPSFQPLLNDSTGNFSLAFLRVNNTQLSLAVLHLRSSESLWLANLTKLASWSDTTQLFFNGSLVISDPHSNVFWSTGTDGDLVALLNSSNLQIHKLEDHPSVIWQSFDFPTDTLVETQNLTANTSLISSNGFYSMRLGYDFWGLYANFGSNSDQIYYKHTAMEAKAEVVEGHGPIYAQVNTDGYLGIYQNGSTPVDIQPFNSFHRPINGFLRLRLEPDGNLKGYYWDGSAWALDYQAISDPCELPSLCGSYGLCRPGYGCSCLDNRTAFHSGEECFPLETGDFCSEEVIKDNFWVLRRNGVELPYKEHMQYETTSSPGECASLCENNCSCWGAVYNNGSGFCYMVSYPIQTLVAATDESKLGYFKVREGVGKKKRNAAVRVGYVLGGLAAVVLIGTIGIWTYKMWRRKTRAEEGEVSPGPYKDLGSASFKSIEMSNR</sequence>